<keyword evidence="1" id="KW-0808">Transferase</keyword>
<dbReference type="InterPro" id="IPR050194">
    <property type="entry name" value="Glycosyltransferase_grp1"/>
</dbReference>
<reference evidence="1 2" key="1">
    <citation type="submission" date="2019-02" db="EMBL/GenBank/DDBJ databases">
        <title>Isolation and identification of novel species under the genus Muribaculum.</title>
        <authorList>
            <person name="Miyake S."/>
            <person name="Ding Y."/>
            <person name="Low A."/>
            <person name="Soh M."/>
            <person name="Seedorf H."/>
        </authorList>
    </citation>
    <scope>NUCLEOTIDE SEQUENCE [LARGE SCALE GENOMIC DNA]</scope>
    <source>
        <strain evidence="1 2">TLL-A4</strain>
    </source>
</reference>
<evidence type="ECO:0000313" key="1">
    <source>
        <dbReference type="EMBL" id="QCD36001.1"/>
    </source>
</evidence>
<dbReference type="RefSeq" id="WP_136410580.1">
    <property type="nucleotide sequence ID" value="NZ_CP039393.1"/>
</dbReference>
<dbReference type="Gene3D" id="3.40.50.2000">
    <property type="entry name" value="Glycogen Phosphorylase B"/>
    <property type="match status" value="2"/>
</dbReference>
<dbReference type="OrthoDB" id="7560678at2"/>
<dbReference type="Pfam" id="PF13692">
    <property type="entry name" value="Glyco_trans_1_4"/>
    <property type="match status" value="1"/>
</dbReference>
<keyword evidence="2" id="KW-1185">Reference proteome</keyword>
<dbReference type="Proteomes" id="UP000297031">
    <property type="component" value="Chromosome"/>
</dbReference>
<protein>
    <submittedName>
        <fullName evidence="1">Glycosyltransferase</fullName>
    </submittedName>
</protein>
<organism evidence="1 2">
    <name type="scientific">Muribaculum gordoncarteri</name>
    <dbReference type="NCBI Taxonomy" id="2530390"/>
    <lineage>
        <taxon>Bacteria</taxon>
        <taxon>Pseudomonadati</taxon>
        <taxon>Bacteroidota</taxon>
        <taxon>Bacteroidia</taxon>
        <taxon>Bacteroidales</taxon>
        <taxon>Muribaculaceae</taxon>
        <taxon>Muribaculum</taxon>
    </lineage>
</organism>
<dbReference type="EMBL" id="CP039393">
    <property type="protein sequence ID" value="QCD36001.1"/>
    <property type="molecule type" value="Genomic_DNA"/>
</dbReference>
<dbReference type="PANTHER" id="PTHR45947:SF3">
    <property type="entry name" value="SULFOQUINOVOSYL TRANSFERASE SQD2"/>
    <property type="match status" value="1"/>
</dbReference>
<dbReference type="AlphaFoldDB" id="A0A4P7VP07"/>
<sequence length="421" mass="47465">MTKNLVIFTSSFPYWTPTESSFIMPELDALRSKFDNIIIDPERASGTICNYAEALHGITVDDSMSRLPYSRHRLLKASHLLNPKVMSLTLSDLSTYSNINQLASGVSFNINAVCFAGCIKRLMKRHALRPDNTLFYTFWFDHITSALALLCNKLPLNIITRVHGVDLYDFRVTYRSAKLRDFTMSRLLKVYCASDTARRYLIERHPSHSAKIAMSRLGSPAILTDSPTPAGNGNDITFFSCSRIAAEKRVHLNYRLIRTLALSRPDMNFRWMHIGTGDKLASLLNEVTHQCPANLNVTIESDRIDNENVHQFYHDNRVDWFMLMSETEGGVPVSICEAMSHGVPVIAASSGAIPEIVDSSTGVLLSHDPDDNEFLTAINRFISDREAAGKLRVNARERWRNSFNSQQLRDSFASEISQLLP</sequence>
<gene>
    <name evidence="1" type="ORF">E7746_08955</name>
</gene>
<dbReference type="KEGG" id="mgod:E7746_08955"/>
<evidence type="ECO:0000313" key="2">
    <source>
        <dbReference type="Proteomes" id="UP000297031"/>
    </source>
</evidence>
<dbReference type="SUPFAM" id="SSF53756">
    <property type="entry name" value="UDP-Glycosyltransferase/glycogen phosphorylase"/>
    <property type="match status" value="1"/>
</dbReference>
<dbReference type="PANTHER" id="PTHR45947">
    <property type="entry name" value="SULFOQUINOVOSYL TRANSFERASE SQD2"/>
    <property type="match status" value="1"/>
</dbReference>
<name>A0A4P7VP07_9BACT</name>
<proteinExistence type="predicted"/>
<accession>A0A4P7VP07</accession>
<dbReference type="GO" id="GO:0016758">
    <property type="term" value="F:hexosyltransferase activity"/>
    <property type="evidence" value="ECO:0007669"/>
    <property type="project" value="TreeGrafter"/>
</dbReference>